<feature type="transmembrane region" description="Helical" evidence="5">
    <location>
        <begin position="310"/>
        <end position="338"/>
    </location>
</feature>
<evidence type="ECO:0000256" key="5">
    <source>
        <dbReference type="SAM" id="Phobius"/>
    </source>
</evidence>
<feature type="transmembrane region" description="Helical" evidence="5">
    <location>
        <begin position="384"/>
        <end position="404"/>
    </location>
</feature>
<protein>
    <submittedName>
        <fullName evidence="6">Low-affinity putrescine importer PlaP</fullName>
    </submittedName>
</protein>
<feature type="transmembrane region" description="Helical" evidence="5">
    <location>
        <begin position="358"/>
        <end position="378"/>
    </location>
</feature>
<evidence type="ECO:0000313" key="6">
    <source>
        <dbReference type="EMBL" id="KLU66504.1"/>
    </source>
</evidence>
<evidence type="ECO:0000313" key="7">
    <source>
        <dbReference type="Proteomes" id="UP000036356"/>
    </source>
</evidence>
<feature type="transmembrane region" description="Helical" evidence="5">
    <location>
        <begin position="155"/>
        <end position="172"/>
    </location>
</feature>
<dbReference type="Gene3D" id="1.20.1740.10">
    <property type="entry name" value="Amino acid/polyamine transporter I"/>
    <property type="match status" value="1"/>
</dbReference>
<feature type="transmembrane region" description="Helical" evidence="5">
    <location>
        <begin position="445"/>
        <end position="463"/>
    </location>
</feature>
<gene>
    <name evidence="6" type="primary">plaP</name>
    <name evidence="6" type="ORF">DEAC_c11700</name>
</gene>
<dbReference type="PANTHER" id="PTHR47704">
    <property type="entry name" value="POTASSIUM TRANSPORTER KIMA"/>
    <property type="match status" value="1"/>
</dbReference>
<accession>A0A0J1FSR7</accession>
<sequence>MVSKSNKIFWLRLRTVIFGQPLSTQYAEHARVGVWGGIPIFGSDIISSEGYAPDAILYVLLAAGALGYAYVMQVSLVIVLLLASILLVYRKAIQKYPQGGGSYTIARAYLGENAGLVAGASLSLDYVLTVAVSVSSAIENLTGMFPWLAPTGHKVLADCLVIAFVAWINLRGLKESARIFALPVYLYIICLVCLVGTGIVEIMVHGITQHTTSHLQLPATTGITMTAFLFARAVAGGTTALTGIEAVSNGVTAFKAPSQKKAITTLIILGFIVAFGLIGLVYMAGAYHLVPSDENTTLNQLGLIVFGHTIPYFALMGSVAAILVIAANTPFAGLPILLSLMARDGNAPRYFKNLGDRLVYSAGIWTLFIISIILILVFHGDTHMMLPLYAIGVLLSFALTGLGLARHTLSERGKGWVKDAVVFIFGGVVSFLVFLVFITTKFTEGAWIVLIILPLLIFFFHTVHRIYRNEIKVLHPTSEALTDFRRHYDNVTQRRAHTQITEYRNKIIVPVYDLNLMVLKTLKYAYAFTPQVTAVHVASDPERKDKLLRHWSEAKIEIPLVIVESPYRAIVHDFMKYLDDLEDRTNFDTITVAIPEYIPTKIRYNFLHNQTGQLLKLMLLYRENILVTSVPYHSEDAEVLTAT</sequence>
<dbReference type="Pfam" id="PF13520">
    <property type="entry name" value="AA_permease_2"/>
    <property type="match status" value="1"/>
</dbReference>
<keyword evidence="7" id="KW-1185">Reference proteome</keyword>
<feature type="transmembrane region" description="Helical" evidence="5">
    <location>
        <begin position="56"/>
        <end position="89"/>
    </location>
</feature>
<dbReference type="GO" id="GO:0016020">
    <property type="term" value="C:membrane"/>
    <property type="evidence" value="ECO:0007669"/>
    <property type="project" value="UniProtKB-SubCell"/>
</dbReference>
<dbReference type="InterPro" id="IPR002293">
    <property type="entry name" value="AA/rel_permease1"/>
</dbReference>
<evidence type="ECO:0000256" key="1">
    <source>
        <dbReference type="ARBA" id="ARBA00004141"/>
    </source>
</evidence>
<dbReference type="InterPro" id="IPR053153">
    <property type="entry name" value="APC_K+_Transporter"/>
</dbReference>
<dbReference type="Proteomes" id="UP000036356">
    <property type="component" value="Unassembled WGS sequence"/>
</dbReference>
<evidence type="ECO:0000256" key="3">
    <source>
        <dbReference type="ARBA" id="ARBA00022989"/>
    </source>
</evidence>
<dbReference type="PATRIC" id="fig|476652.3.peg.1196"/>
<organism evidence="6 7">
    <name type="scientific">Desulfosporosinus acididurans</name>
    <dbReference type="NCBI Taxonomy" id="476652"/>
    <lineage>
        <taxon>Bacteria</taxon>
        <taxon>Bacillati</taxon>
        <taxon>Bacillota</taxon>
        <taxon>Clostridia</taxon>
        <taxon>Eubacteriales</taxon>
        <taxon>Desulfitobacteriaceae</taxon>
        <taxon>Desulfosporosinus</taxon>
    </lineage>
</organism>
<feature type="transmembrane region" description="Helical" evidence="5">
    <location>
        <begin position="227"/>
        <end position="254"/>
    </location>
</feature>
<comment type="caution">
    <text evidence="6">The sequence shown here is derived from an EMBL/GenBank/DDBJ whole genome shotgun (WGS) entry which is preliminary data.</text>
</comment>
<keyword evidence="2 5" id="KW-0812">Transmembrane</keyword>
<comment type="subcellular location">
    <subcellularLocation>
        <location evidence="1">Membrane</location>
        <topology evidence="1">Multi-pass membrane protein</topology>
    </subcellularLocation>
</comment>
<feature type="transmembrane region" description="Helical" evidence="5">
    <location>
        <begin position="416"/>
        <end position="439"/>
    </location>
</feature>
<proteinExistence type="predicted"/>
<dbReference type="EMBL" id="LDZY01000004">
    <property type="protein sequence ID" value="KLU66504.1"/>
    <property type="molecule type" value="Genomic_DNA"/>
</dbReference>
<dbReference type="RefSeq" id="WP_047809085.1">
    <property type="nucleotide sequence ID" value="NZ_LDZY01000004.1"/>
</dbReference>
<feature type="transmembrane region" description="Helical" evidence="5">
    <location>
        <begin position="184"/>
        <end position="207"/>
    </location>
</feature>
<dbReference type="AlphaFoldDB" id="A0A0J1FSR7"/>
<dbReference type="GO" id="GO:0022857">
    <property type="term" value="F:transmembrane transporter activity"/>
    <property type="evidence" value="ECO:0007669"/>
    <property type="project" value="InterPro"/>
</dbReference>
<feature type="transmembrane region" description="Helical" evidence="5">
    <location>
        <begin position="110"/>
        <end position="135"/>
    </location>
</feature>
<reference evidence="6 7" key="1">
    <citation type="submission" date="2015-06" db="EMBL/GenBank/DDBJ databases">
        <title>Draft genome of the moderately acidophilic sulfate reducer Candidatus Desulfosporosinus acididurans strain M1.</title>
        <authorList>
            <person name="Poehlein A."/>
            <person name="Petzsch P."/>
            <person name="Johnson B.D."/>
            <person name="Schloemann M."/>
            <person name="Daniel R."/>
            <person name="Muehling M."/>
        </authorList>
    </citation>
    <scope>NUCLEOTIDE SEQUENCE [LARGE SCALE GENOMIC DNA]</scope>
    <source>
        <strain evidence="6 7">M1</strain>
    </source>
</reference>
<keyword evidence="4 5" id="KW-0472">Membrane</keyword>
<keyword evidence="3 5" id="KW-1133">Transmembrane helix</keyword>
<dbReference type="STRING" id="476652.DEAC_c11700"/>
<dbReference type="PANTHER" id="PTHR47704:SF1">
    <property type="entry name" value="POTASSIUM TRANSPORTER KIMA"/>
    <property type="match status" value="1"/>
</dbReference>
<evidence type="ECO:0000256" key="2">
    <source>
        <dbReference type="ARBA" id="ARBA00022692"/>
    </source>
</evidence>
<name>A0A0J1FSR7_9FIRM</name>
<evidence type="ECO:0000256" key="4">
    <source>
        <dbReference type="ARBA" id="ARBA00023136"/>
    </source>
</evidence>
<feature type="transmembrane region" description="Helical" evidence="5">
    <location>
        <begin position="266"/>
        <end position="290"/>
    </location>
</feature>